<dbReference type="GO" id="GO:0000981">
    <property type="term" value="F:DNA-binding transcription factor activity, RNA polymerase II-specific"/>
    <property type="evidence" value="ECO:0007669"/>
    <property type="project" value="InterPro"/>
</dbReference>
<dbReference type="EMBL" id="KQ982450">
    <property type="protein sequence ID" value="KYQ56273.1"/>
    <property type="molecule type" value="Genomic_DNA"/>
</dbReference>
<feature type="DNA-binding region" description="Homeobox" evidence="5">
    <location>
        <begin position="18"/>
        <end position="77"/>
    </location>
</feature>
<reference evidence="9 10" key="1">
    <citation type="submission" date="2015-09" db="EMBL/GenBank/DDBJ databases">
        <title>Trachymyrmex zeteki WGS genome.</title>
        <authorList>
            <person name="Nygaard S."/>
            <person name="Hu H."/>
            <person name="Boomsma J."/>
            <person name="Zhang G."/>
        </authorList>
    </citation>
    <scope>NUCLEOTIDE SEQUENCE [LARGE SCALE GENOMIC DNA]</scope>
    <source>
        <strain evidence="9">Tzet28-1</strain>
        <tissue evidence="9">Whole body</tissue>
    </source>
</reference>
<keyword evidence="10" id="KW-1185">Reference proteome</keyword>
<feature type="domain" description="Homeobox" evidence="8">
    <location>
        <begin position="196"/>
        <end position="256"/>
    </location>
</feature>
<protein>
    <submittedName>
        <fullName evidence="9">Double homeobox protein A</fullName>
    </submittedName>
</protein>
<feature type="domain" description="Homeobox" evidence="8">
    <location>
        <begin position="378"/>
        <end position="430"/>
    </location>
</feature>
<feature type="compositionally biased region" description="Basic and acidic residues" evidence="7">
    <location>
        <begin position="83"/>
        <end position="96"/>
    </location>
</feature>
<dbReference type="InterPro" id="IPR001356">
    <property type="entry name" value="HD"/>
</dbReference>
<evidence type="ECO:0000256" key="6">
    <source>
        <dbReference type="RuleBase" id="RU000682"/>
    </source>
</evidence>
<feature type="DNA-binding region" description="Homeobox" evidence="5">
    <location>
        <begin position="198"/>
        <end position="257"/>
    </location>
</feature>
<dbReference type="InterPro" id="IPR052631">
    <property type="entry name" value="Paired_homeobox_Bicoid"/>
</dbReference>
<keyword evidence="3 5" id="KW-0371">Homeobox</keyword>
<dbReference type="PANTHER" id="PTHR46255:SF3">
    <property type="entry name" value="HOMEOBOX DOMAIN-CONTAINING PROTEIN"/>
    <property type="match status" value="1"/>
</dbReference>
<feature type="region of interest" description="Disordered" evidence="7">
    <location>
        <begin position="70"/>
        <end position="96"/>
    </location>
</feature>
<dbReference type="KEGG" id="mzt:108722025"/>
<evidence type="ECO:0000256" key="5">
    <source>
        <dbReference type="PROSITE-ProRule" id="PRU00108"/>
    </source>
</evidence>
<dbReference type="CDD" id="cd00086">
    <property type="entry name" value="homeodomain"/>
    <property type="match status" value="6"/>
</dbReference>
<name>A0A151X7C9_9HYME</name>
<feature type="domain" description="Homeobox" evidence="8">
    <location>
        <begin position="290"/>
        <end position="344"/>
    </location>
</feature>
<proteinExistence type="predicted"/>
<evidence type="ECO:0000256" key="1">
    <source>
        <dbReference type="ARBA" id="ARBA00004123"/>
    </source>
</evidence>
<evidence type="ECO:0000256" key="7">
    <source>
        <dbReference type="SAM" id="MobiDB-lite"/>
    </source>
</evidence>
<feature type="domain" description="Homeobox" evidence="8">
    <location>
        <begin position="112"/>
        <end position="163"/>
    </location>
</feature>
<dbReference type="PANTHER" id="PTHR46255">
    <property type="entry name" value="SHORT STATURE HOMEOBOX"/>
    <property type="match status" value="1"/>
</dbReference>
<feature type="DNA-binding region" description="Homeobox" evidence="5">
    <location>
        <begin position="380"/>
        <end position="431"/>
    </location>
</feature>
<feature type="region of interest" description="Disordered" evidence="7">
    <location>
        <begin position="158"/>
        <end position="197"/>
    </location>
</feature>
<dbReference type="AlphaFoldDB" id="A0A151X7C9"/>
<sequence>MDSEFDRTSETEMPLNEAWNSRRIFTDDQRNELVKVFEETPYPKRNKLEELAQRMRVSIDSVRKWFQSTRTYNPNKPMPSLSCDHHETKDSKSDCKSKKEKPLKIAVRCRKFTVGQRNELMRVLEETRYPDRRKMMELAERMRVSFHKISMWFRNTRRIKPRTKPSQAMSSSTHNRQKTVSSESDCKTKKKKPQPLKIMSRRRRFTVDQRNELIRVLEETRYPGKRKMVELAQKMGVSSPNISTWFRNKRRTQRNKQLVFSSTCDRQETVCPESVCKSGKKKPLKIASCRKRFTVDQRKELIQVFEETPYPTRNKMEELGQRMGASFHSITKWFQNTRTYNPHKLKLSSSHEHHKTVDSDSNYRCGTINPLKTASCRTFTDDERSELVRVFEKTPCLRRNKLEKLALKMGVPFHNINSWFKNTRRYNREKIDLLKGRIKIEHSYCKSEMTKPVKTASRSKRKFTDDQRNELALVLKETPYPRRNKMDELAQKMGVSFHNINLLLRNIRRSKLTNLTTT</sequence>
<dbReference type="OrthoDB" id="7546166at2759"/>
<gene>
    <name evidence="9" type="ORF">ALC60_04887</name>
</gene>
<dbReference type="Proteomes" id="UP000075809">
    <property type="component" value="Unassembled WGS sequence"/>
</dbReference>
<feature type="compositionally biased region" description="Basic residues" evidence="7">
    <location>
        <begin position="188"/>
        <end position="197"/>
    </location>
</feature>
<dbReference type="PROSITE" id="PS00027">
    <property type="entry name" value="HOMEOBOX_1"/>
    <property type="match status" value="2"/>
</dbReference>
<dbReference type="SUPFAM" id="SSF46689">
    <property type="entry name" value="Homeodomain-like"/>
    <property type="match status" value="6"/>
</dbReference>
<evidence type="ECO:0000313" key="9">
    <source>
        <dbReference type="EMBL" id="KYQ56273.1"/>
    </source>
</evidence>
<dbReference type="InterPro" id="IPR009057">
    <property type="entry name" value="Homeodomain-like_sf"/>
</dbReference>
<evidence type="ECO:0000259" key="8">
    <source>
        <dbReference type="PROSITE" id="PS50071"/>
    </source>
</evidence>
<keyword evidence="4 5" id="KW-0539">Nucleus</keyword>
<dbReference type="STRING" id="64791.A0A151X7C9"/>
<comment type="subcellular location">
    <subcellularLocation>
        <location evidence="1 5 6">Nucleus</location>
    </subcellularLocation>
</comment>
<dbReference type="InterPro" id="IPR017970">
    <property type="entry name" value="Homeobox_CS"/>
</dbReference>
<dbReference type="Gene3D" id="1.10.10.60">
    <property type="entry name" value="Homeodomain-like"/>
    <property type="match status" value="6"/>
</dbReference>
<dbReference type="SMART" id="SM00389">
    <property type="entry name" value="HOX"/>
    <property type="match status" value="6"/>
</dbReference>
<feature type="compositionally biased region" description="Polar residues" evidence="7">
    <location>
        <begin position="164"/>
        <end position="183"/>
    </location>
</feature>
<keyword evidence="2 5" id="KW-0238">DNA-binding</keyword>
<organism evidence="9 10">
    <name type="scientific">Mycetomoellerius zeteki</name>
    <dbReference type="NCBI Taxonomy" id="64791"/>
    <lineage>
        <taxon>Eukaryota</taxon>
        <taxon>Metazoa</taxon>
        <taxon>Ecdysozoa</taxon>
        <taxon>Arthropoda</taxon>
        <taxon>Hexapoda</taxon>
        <taxon>Insecta</taxon>
        <taxon>Pterygota</taxon>
        <taxon>Neoptera</taxon>
        <taxon>Endopterygota</taxon>
        <taxon>Hymenoptera</taxon>
        <taxon>Apocrita</taxon>
        <taxon>Aculeata</taxon>
        <taxon>Formicoidea</taxon>
        <taxon>Formicidae</taxon>
        <taxon>Myrmicinae</taxon>
        <taxon>Mycetomoellerius</taxon>
    </lineage>
</organism>
<feature type="domain" description="Homeobox" evidence="8">
    <location>
        <begin position="454"/>
        <end position="514"/>
    </location>
</feature>
<evidence type="ECO:0000313" key="10">
    <source>
        <dbReference type="Proteomes" id="UP000075809"/>
    </source>
</evidence>
<dbReference type="Pfam" id="PF00046">
    <property type="entry name" value="Homeodomain"/>
    <property type="match status" value="5"/>
</dbReference>
<dbReference type="GO" id="GO:0005634">
    <property type="term" value="C:nucleus"/>
    <property type="evidence" value="ECO:0007669"/>
    <property type="project" value="UniProtKB-SubCell"/>
</dbReference>
<dbReference type="PROSITE" id="PS50071">
    <property type="entry name" value="HOMEOBOX_2"/>
    <property type="match status" value="6"/>
</dbReference>
<evidence type="ECO:0000256" key="2">
    <source>
        <dbReference type="ARBA" id="ARBA00023125"/>
    </source>
</evidence>
<feature type="DNA-binding region" description="Homeobox" evidence="5">
    <location>
        <begin position="292"/>
        <end position="345"/>
    </location>
</feature>
<dbReference type="GO" id="GO:1990837">
    <property type="term" value="F:sequence-specific double-stranded DNA binding"/>
    <property type="evidence" value="ECO:0007669"/>
    <property type="project" value="TreeGrafter"/>
</dbReference>
<evidence type="ECO:0000256" key="3">
    <source>
        <dbReference type="ARBA" id="ARBA00023155"/>
    </source>
</evidence>
<feature type="DNA-binding region" description="Homeobox" evidence="5">
    <location>
        <begin position="456"/>
        <end position="515"/>
    </location>
</feature>
<accession>A0A151X7C9</accession>
<evidence type="ECO:0000256" key="4">
    <source>
        <dbReference type="ARBA" id="ARBA00023242"/>
    </source>
</evidence>
<feature type="DNA-binding region" description="Homeobox" evidence="5">
    <location>
        <begin position="114"/>
        <end position="164"/>
    </location>
</feature>
<feature type="domain" description="Homeobox" evidence="8">
    <location>
        <begin position="16"/>
        <end position="76"/>
    </location>
</feature>